<accession>A0A8X6GPM1</accession>
<dbReference type="Proteomes" id="UP000887116">
    <property type="component" value="Unassembled WGS sequence"/>
</dbReference>
<protein>
    <submittedName>
        <fullName evidence="2">Uncharacterized protein</fullName>
    </submittedName>
</protein>
<feature type="compositionally biased region" description="Basic and acidic residues" evidence="1">
    <location>
        <begin position="7"/>
        <end position="23"/>
    </location>
</feature>
<evidence type="ECO:0000313" key="3">
    <source>
        <dbReference type="Proteomes" id="UP000887116"/>
    </source>
</evidence>
<feature type="region of interest" description="Disordered" evidence="1">
    <location>
        <begin position="46"/>
        <end position="65"/>
    </location>
</feature>
<sequence>MQVPLLRNEEKKTPIRTRNHDGHFQTQWGFGENQENGFTVVSRKLNNSSPNKIPAGKKKPRIENQDSNRFSNLDIEEPPAALQDDANLADFDTDDPTIRSSTPFQYRPLPPITIENIDKSAQLLKRLQDLTGQKLVSRTIGKSFRVYPQTPLAYRKIRNLIEVENLESFTHQLSEEKDLKIVIRGMPVDMPVQEIIEDLHSLAIT</sequence>
<feature type="non-terminal residue" evidence="2">
    <location>
        <position position="205"/>
    </location>
</feature>
<evidence type="ECO:0000313" key="2">
    <source>
        <dbReference type="EMBL" id="GFR08488.1"/>
    </source>
</evidence>
<keyword evidence="3" id="KW-1185">Reference proteome</keyword>
<reference evidence="2" key="1">
    <citation type="submission" date="2020-07" db="EMBL/GenBank/DDBJ databases">
        <title>Multicomponent nature underlies the extraordinary mechanical properties of spider dragline silk.</title>
        <authorList>
            <person name="Kono N."/>
            <person name="Nakamura H."/>
            <person name="Mori M."/>
            <person name="Yoshida Y."/>
            <person name="Ohtoshi R."/>
            <person name="Malay A.D."/>
            <person name="Moran D.A.P."/>
            <person name="Tomita M."/>
            <person name="Numata K."/>
            <person name="Arakawa K."/>
        </authorList>
    </citation>
    <scope>NUCLEOTIDE SEQUENCE</scope>
</reference>
<comment type="caution">
    <text evidence="2">The sequence shown here is derived from an EMBL/GenBank/DDBJ whole genome shotgun (WGS) entry which is preliminary data.</text>
</comment>
<organism evidence="2 3">
    <name type="scientific">Trichonephila clavata</name>
    <name type="common">Joro spider</name>
    <name type="synonym">Nephila clavata</name>
    <dbReference type="NCBI Taxonomy" id="2740835"/>
    <lineage>
        <taxon>Eukaryota</taxon>
        <taxon>Metazoa</taxon>
        <taxon>Ecdysozoa</taxon>
        <taxon>Arthropoda</taxon>
        <taxon>Chelicerata</taxon>
        <taxon>Arachnida</taxon>
        <taxon>Araneae</taxon>
        <taxon>Araneomorphae</taxon>
        <taxon>Entelegynae</taxon>
        <taxon>Araneoidea</taxon>
        <taxon>Nephilidae</taxon>
        <taxon>Trichonephila</taxon>
    </lineage>
</organism>
<feature type="region of interest" description="Disordered" evidence="1">
    <location>
        <begin position="1"/>
        <end position="23"/>
    </location>
</feature>
<gene>
    <name evidence="2" type="ORF">TNCT_651381</name>
</gene>
<evidence type="ECO:0000256" key="1">
    <source>
        <dbReference type="SAM" id="MobiDB-lite"/>
    </source>
</evidence>
<proteinExistence type="predicted"/>
<dbReference type="AlphaFoldDB" id="A0A8X6GPM1"/>
<dbReference type="EMBL" id="BMAO01026314">
    <property type="protein sequence ID" value="GFR08488.1"/>
    <property type="molecule type" value="Genomic_DNA"/>
</dbReference>
<name>A0A8X6GPM1_TRICU</name>